<dbReference type="PROSITE" id="PS50011">
    <property type="entry name" value="PROTEIN_KINASE_DOM"/>
    <property type="match status" value="1"/>
</dbReference>
<dbReference type="Proteomes" id="UP001322138">
    <property type="component" value="Unassembled WGS sequence"/>
</dbReference>
<evidence type="ECO:0000313" key="5">
    <source>
        <dbReference type="Proteomes" id="UP001322138"/>
    </source>
</evidence>
<feature type="transmembrane region" description="Helical" evidence="2">
    <location>
        <begin position="894"/>
        <end position="916"/>
    </location>
</feature>
<sequence length="933" mass="106019">MSDNDDTPPLPEDNNDSPPMPEDNDNTSLISEEDDPLENATEYDARSSQRDSPHYVAMRGETPSVFVNGIASPLDYDRAADNQGPLEGGRRCENPSSLRRSNSNASSARSEITVWDLGEELCDACHRDTLGEREEIPIASPTSTSPALMVRLWSLRRPKDSPDHTLPQFFPWRSVEKLITPQEVIRALQGARSGLADERIERYADQICRPHKCADDRVSNSGFRKIFAILVRMSRAVDITHFVDRGICDGDLPLTAVPVGEGQMEMRLRGQENKKLDFLRHWDDELKHDDFEKLQWTMLVPYFAKRPGHSARLYVLPKKVILPWLSEERQYDGGYSWVSKVKIHPHHHNFNQLEDHRLIITLIKMVSNNLFAVKHLKAHSTDDASNTGIFPPANGTPGVANLQVVVSKATDISQYEIKTEFEQEIEILNRLSRRPHPHLITLLAAYQLGDECCMIFPWADCDLKSMWQISPDPGDPLEKIKLKWVLDQCLGLAQGLNQIHHSKPTPTPSESKMLQRVYGRHGDIKPENILFFRDKTKPDDKGKLVITDFGLTRYHGNDTKTYLRDMKPPATPTYRPPECDITTSPISQSFDIWSFGCVLLEFIAWYLGGWPLVEQFVKKRKLQNPLMNNWQTDQFFEILQDNPNYGSTGTVVARVKQEIHEFVSELHSHPSCSDTIHHLLDFIMSEMIVVELKRKQTGTTHDASMSKQDHTRAQCGNVVEKLKTLCAQLDQLPDMLTATPCRAKIRPSIVVEMKGYPVGDYCCRTSGLWAEDLAVSCVFNPKTGFTSGVVFGCSDDVAEEIAGRIENAENSWMHPLLMIGIVAEIERTRHMKLVEDHLFKLLQRVQSMSKSPEILPTSQLARENYSVDLWIESLFSMTFFNWDASEGEQIVSPYVWIYSVAVVPITAVVIGLWYYLTKRTRFSDTGCTVDEKV</sequence>
<keyword evidence="2" id="KW-0812">Transmembrane</keyword>
<dbReference type="RefSeq" id="XP_062727921.1">
    <property type="nucleotide sequence ID" value="XM_062873142.1"/>
</dbReference>
<feature type="compositionally biased region" description="Low complexity" evidence="1">
    <location>
        <begin position="96"/>
        <end position="110"/>
    </location>
</feature>
<evidence type="ECO:0000256" key="2">
    <source>
        <dbReference type="SAM" id="Phobius"/>
    </source>
</evidence>
<dbReference type="Gene3D" id="1.10.510.10">
    <property type="entry name" value="Transferase(Phosphotransferase) domain 1"/>
    <property type="match status" value="1"/>
</dbReference>
<dbReference type="GeneID" id="87892529"/>
<dbReference type="PANTHER" id="PTHR24359">
    <property type="entry name" value="SERINE/THREONINE-PROTEIN KINASE SBK1"/>
    <property type="match status" value="1"/>
</dbReference>
<feature type="domain" description="Protein kinase" evidence="3">
    <location>
        <begin position="324"/>
        <end position="688"/>
    </location>
</feature>
<accession>A0ABR0F7H0</accession>
<dbReference type="PANTHER" id="PTHR24359:SF1">
    <property type="entry name" value="INHIBITOR OF NUCLEAR FACTOR KAPPA-B KINASE EPSILON SUBUNIT HOMOLOG 1-RELATED"/>
    <property type="match status" value="1"/>
</dbReference>
<dbReference type="Pfam" id="PF00069">
    <property type="entry name" value="Pkinase"/>
    <property type="match status" value="1"/>
</dbReference>
<dbReference type="SMART" id="SM00220">
    <property type="entry name" value="S_TKc"/>
    <property type="match status" value="1"/>
</dbReference>
<proteinExistence type="predicted"/>
<name>A0ABR0F7H0_9PEZI</name>
<feature type="compositionally biased region" description="Basic and acidic residues" evidence="1">
    <location>
        <begin position="43"/>
        <end position="53"/>
    </location>
</feature>
<dbReference type="InterPro" id="IPR011009">
    <property type="entry name" value="Kinase-like_dom_sf"/>
</dbReference>
<organism evidence="4 5">
    <name type="scientific">Podospora bellae-mahoneyi</name>
    <dbReference type="NCBI Taxonomy" id="2093777"/>
    <lineage>
        <taxon>Eukaryota</taxon>
        <taxon>Fungi</taxon>
        <taxon>Dikarya</taxon>
        <taxon>Ascomycota</taxon>
        <taxon>Pezizomycotina</taxon>
        <taxon>Sordariomycetes</taxon>
        <taxon>Sordariomycetidae</taxon>
        <taxon>Sordariales</taxon>
        <taxon>Podosporaceae</taxon>
        <taxon>Podospora</taxon>
    </lineage>
</organism>
<protein>
    <recommendedName>
        <fullName evidence="3">Protein kinase domain-containing protein</fullName>
    </recommendedName>
</protein>
<evidence type="ECO:0000256" key="1">
    <source>
        <dbReference type="SAM" id="MobiDB-lite"/>
    </source>
</evidence>
<feature type="region of interest" description="Disordered" evidence="1">
    <location>
        <begin position="1"/>
        <end position="53"/>
    </location>
</feature>
<feature type="region of interest" description="Disordered" evidence="1">
    <location>
        <begin position="76"/>
        <end position="110"/>
    </location>
</feature>
<dbReference type="SUPFAM" id="SSF56112">
    <property type="entry name" value="Protein kinase-like (PK-like)"/>
    <property type="match status" value="1"/>
</dbReference>
<comment type="caution">
    <text evidence="4">The sequence shown here is derived from an EMBL/GenBank/DDBJ whole genome shotgun (WGS) entry which is preliminary data.</text>
</comment>
<dbReference type="CDD" id="cd00180">
    <property type="entry name" value="PKc"/>
    <property type="match status" value="1"/>
</dbReference>
<dbReference type="EMBL" id="JAFFGZ010000009">
    <property type="protein sequence ID" value="KAK4638945.1"/>
    <property type="molecule type" value="Genomic_DNA"/>
</dbReference>
<evidence type="ECO:0000259" key="3">
    <source>
        <dbReference type="PROSITE" id="PS50011"/>
    </source>
</evidence>
<keyword evidence="2" id="KW-1133">Transmembrane helix</keyword>
<gene>
    <name evidence="4" type="ORF">QC761_0103190</name>
</gene>
<reference evidence="4 5" key="1">
    <citation type="journal article" date="2023" name="bioRxiv">
        <title>High-quality genome assemblies of four members of thePodospora anserinaspecies complex.</title>
        <authorList>
            <person name="Ament-Velasquez S.L."/>
            <person name="Vogan A.A."/>
            <person name="Wallerman O."/>
            <person name="Hartmann F."/>
            <person name="Gautier V."/>
            <person name="Silar P."/>
            <person name="Giraud T."/>
            <person name="Johannesson H."/>
        </authorList>
    </citation>
    <scope>NUCLEOTIDE SEQUENCE [LARGE SCALE GENOMIC DNA]</scope>
    <source>
        <strain evidence="4 5">CBS 112042</strain>
    </source>
</reference>
<dbReference type="InterPro" id="IPR000719">
    <property type="entry name" value="Prot_kinase_dom"/>
</dbReference>
<keyword evidence="5" id="KW-1185">Reference proteome</keyword>
<evidence type="ECO:0000313" key="4">
    <source>
        <dbReference type="EMBL" id="KAK4638945.1"/>
    </source>
</evidence>
<keyword evidence="2" id="KW-0472">Membrane</keyword>